<sequence length="362" mass="38915">MHEAPRIADPLRILVTVVLVSLLLISCFWVLRPFLPGVLWGVMIVVSSWPLMLRLQAALGGRRIAATVLMTVGLVVVIVVPLLLAIFTLIDNGGELIDWVSSLQQGAQAQPPQWLRELPYVGERIALEWQRLLGAGGLGARLSEHGREITAWMFAQAGSVGAVLLHFAITMATTVLLYLRGELAALFIRRFALRLAGERAHALVELAGQAIRAVALGIVVTALFQSLLGGLGLLLTGVPFVSVLTSLMLMLCVAQIGPMPVLLPAVIWLFWQGDTWQGVVLAVVAVLAVTLDGVLRPILIQRGAHLPLVLILIGVIGGLIGFGLVGLFLGPVILALSYTLIHAWIDDQVPARIERDVMPPPV</sequence>
<dbReference type="EMBL" id="JBDIVE010000010">
    <property type="protein sequence ID" value="MEN3069993.1"/>
    <property type="molecule type" value="Genomic_DNA"/>
</dbReference>
<dbReference type="NCBIfam" id="NF008216">
    <property type="entry name" value="PRK10983.1"/>
    <property type="match status" value="1"/>
</dbReference>
<keyword evidence="5 8" id="KW-0812">Transmembrane</keyword>
<proteinExistence type="inferred from homology"/>
<feature type="transmembrane region" description="Helical" evidence="8">
    <location>
        <begin position="151"/>
        <end position="179"/>
    </location>
</feature>
<dbReference type="PROSITE" id="PS51257">
    <property type="entry name" value="PROKAR_LIPOPROTEIN"/>
    <property type="match status" value="1"/>
</dbReference>
<evidence type="ECO:0000313" key="9">
    <source>
        <dbReference type="EMBL" id="MEN3069993.1"/>
    </source>
</evidence>
<dbReference type="InterPro" id="IPR002549">
    <property type="entry name" value="AI-2E-like"/>
</dbReference>
<dbReference type="PANTHER" id="PTHR21716">
    <property type="entry name" value="TRANSMEMBRANE PROTEIN"/>
    <property type="match status" value="1"/>
</dbReference>
<feature type="transmembrane region" description="Helical" evidence="8">
    <location>
        <begin position="214"/>
        <end position="235"/>
    </location>
</feature>
<accession>A0ABU9Z1T4</accession>
<feature type="transmembrane region" description="Helical" evidence="8">
    <location>
        <begin position="247"/>
        <end position="270"/>
    </location>
</feature>
<keyword evidence="7 8" id="KW-0472">Membrane</keyword>
<evidence type="ECO:0000256" key="6">
    <source>
        <dbReference type="ARBA" id="ARBA00022989"/>
    </source>
</evidence>
<feature type="transmembrane region" description="Helical" evidence="8">
    <location>
        <begin position="67"/>
        <end position="90"/>
    </location>
</feature>
<gene>
    <name evidence="9" type="primary">ydiK</name>
    <name evidence="9" type="ORF">ABDB84_16040</name>
</gene>
<comment type="subcellular location">
    <subcellularLocation>
        <location evidence="1">Cell membrane</location>
        <topology evidence="1">Multi-pass membrane protein</topology>
    </subcellularLocation>
</comment>
<evidence type="ECO:0000256" key="4">
    <source>
        <dbReference type="ARBA" id="ARBA00022475"/>
    </source>
</evidence>
<evidence type="ECO:0000256" key="3">
    <source>
        <dbReference type="ARBA" id="ARBA00022448"/>
    </source>
</evidence>
<comment type="similarity">
    <text evidence="2">Belongs to the autoinducer-2 exporter (AI-2E) (TC 2.A.86) family.</text>
</comment>
<evidence type="ECO:0000256" key="7">
    <source>
        <dbReference type="ARBA" id="ARBA00023136"/>
    </source>
</evidence>
<keyword evidence="4" id="KW-1003">Cell membrane</keyword>
<dbReference type="Proteomes" id="UP001410394">
    <property type="component" value="Unassembled WGS sequence"/>
</dbReference>
<feature type="transmembrane region" description="Helical" evidence="8">
    <location>
        <begin position="276"/>
        <end position="295"/>
    </location>
</feature>
<dbReference type="RefSeq" id="WP_345920769.1">
    <property type="nucleotide sequence ID" value="NZ_JBDIVE010000010.1"/>
</dbReference>
<organism evidence="9 10">
    <name type="scientific">Uliginosibacterium sediminicola</name>
    <dbReference type="NCBI Taxonomy" id="2024550"/>
    <lineage>
        <taxon>Bacteria</taxon>
        <taxon>Pseudomonadati</taxon>
        <taxon>Pseudomonadota</taxon>
        <taxon>Betaproteobacteria</taxon>
        <taxon>Rhodocyclales</taxon>
        <taxon>Zoogloeaceae</taxon>
        <taxon>Uliginosibacterium</taxon>
    </lineage>
</organism>
<keyword evidence="10" id="KW-1185">Reference proteome</keyword>
<evidence type="ECO:0000256" key="5">
    <source>
        <dbReference type="ARBA" id="ARBA00022692"/>
    </source>
</evidence>
<protein>
    <submittedName>
        <fullName evidence="9">AI-2E family transporter YdiK</fullName>
    </submittedName>
</protein>
<comment type="caution">
    <text evidence="9">The sequence shown here is derived from an EMBL/GenBank/DDBJ whole genome shotgun (WGS) entry which is preliminary data.</text>
</comment>
<feature type="transmembrane region" description="Helical" evidence="8">
    <location>
        <begin position="307"/>
        <end position="334"/>
    </location>
</feature>
<feature type="transmembrane region" description="Helical" evidence="8">
    <location>
        <begin position="12"/>
        <end position="31"/>
    </location>
</feature>
<name>A0ABU9Z1T4_9RHOO</name>
<evidence type="ECO:0000256" key="2">
    <source>
        <dbReference type="ARBA" id="ARBA00009773"/>
    </source>
</evidence>
<keyword evidence="3" id="KW-0813">Transport</keyword>
<evidence type="ECO:0000313" key="10">
    <source>
        <dbReference type="Proteomes" id="UP001410394"/>
    </source>
</evidence>
<feature type="transmembrane region" description="Helical" evidence="8">
    <location>
        <begin position="37"/>
        <end position="55"/>
    </location>
</feature>
<dbReference type="PANTHER" id="PTHR21716:SF67">
    <property type="entry name" value="TRANSPORT PROTEIN YDIK-RELATED"/>
    <property type="match status" value="1"/>
</dbReference>
<keyword evidence="6 8" id="KW-1133">Transmembrane helix</keyword>
<evidence type="ECO:0000256" key="1">
    <source>
        <dbReference type="ARBA" id="ARBA00004651"/>
    </source>
</evidence>
<dbReference type="Pfam" id="PF01594">
    <property type="entry name" value="AI-2E_transport"/>
    <property type="match status" value="1"/>
</dbReference>
<reference evidence="9 10" key="1">
    <citation type="journal article" date="2018" name="Int. J. Syst. Evol. Microbiol.">
        <title>Uliginosibacterium sediminicola sp. nov., isolated from freshwater sediment.</title>
        <authorList>
            <person name="Hwang W.M."/>
            <person name="Kim S.M."/>
            <person name="Kang K."/>
            <person name="Ahn T.Y."/>
        </authorList>
    </citation>
    <scope>NUCLEOTIDE SEQUENCE [LARGE SCALE GENOMIC DNA]</scope>
    <source>
        <strain evidence="9 10">M1-21</strain>
    </source>
</reference>
<evidence type="ECO:0000256" key="8">
    <source>
        <dbReference type="SAM" id="Phobius"/>
    </source>
</evidence>